<evidence type="ECO:0000256" key="1">
    <source>
        <dbReference type="ARBA" id="ARBA00022737"/>
    </source>
</evidence>
<keyword evidence="1" id="KW-0677">Repeat</keyword>
<sequence>MDVDMDWLDDDDDDIDMVEGVVNEPNNDANLPVAVPVHINILRQRRRQLARMMRGRDRLRMHDGPFAQGVIEDEDAPAWMEAEEAQEETSSFLMDLVREDLPCSAVLSGSNIRGCSTIVQRITENPEEVGYRCPRTDRTPLHEAALRCSCRHVIHAMMEVGTHRALQLDSRMNTPLHLLFMGISTRHIESEDMRQILDVLLEPYPPIGTMANGVGNLPIHCALAAPESMLPPGVIDRLVRASPTSVSRLNSWGQTALHLHCQRRNASVELAEYLLNLAPESLQLRDRSVARGFTPFHYAASNSNHALMALCARRDPLSAGLVSLTSGKTPLHVLCQQNPTTAEDAESIKRLLVAAPNAATLTDQDASSTPLHLVCRGTRTIHFPIVEALVRAAPEALLIQDVNGYLPLHHALENGADSDVVRCLLDVEKRAAFLQTRKHDTALSLACTANKSVEAVKFLLEANPAATLQPNDYGFLPIHCSCRAYQAQCMIVRELLRACPQAALKRTNGGESAMHLASNNSSASVAIIDMLSKTYQSLREENGTEEMHASPLRDKVLTSTVGNTPLHLACFRDFSRPHIESLAASNPSWISVRNNAGYSPLQILCKNGRIDDRIVTLFSRLCGPQIFSDVDLMGNTPLHSAIREEMDVEALRAIIRAYPDALHMKTTYDDTPLHLAVLRKVNPEVVREVALASSAGLESALATCNGRISPILIQNTAGQTPIGIVMEEYQKLCKGHTCTLQNNLHIYQMRCFTTLSILAKILHYGPSMNENNGQSLVGACIALHRKGARIDPAYIHRALHMFPEEARVADVDGNTPLHIEASIPIEKMSLLDGIVDGCCDGSYHQRLGVLRKLLEIYPEAAKIRNNDGDFPLNLMIQNGRPWDSSFALVVRTYPQALHWVNTIDAKLLPFILARVSSHCGSDTLFALLRGRPEFLLAR</sequence>
<dbReference type="AlphaFoldDB" id="A0A1Z5JFT0"/>
<gene>
    <name evidence="3" type="ORF">FisN_15Hh231</name>
</gene>
<dbReference type="SUPFAM" id="SSF48403">
    <property type="entry name" value="Ankyrin repeat"/>
    <property type="match status" value="2"/>
</dbReference>
<dbReference type="SMART" id="SM00248">
    <property type="entry name" value="ANK"/>
    <property type="match status" value="13"/>
</dbReference>
<dbReference type="PANTHER" id="PTHR24186:SF38">
    <property type="entry name" value="ANKYRIN REPEAT FAMILY PROTEIN"/>
    <property type="match status" value="1"/>
</dbReference>
<dbReference type="OrthoDB" id="194358at2759"/>
<organism evidence="3 4">
    <name type="scientific">Fistulifera solaris</name>
    <name type="common">Oleaginous diatom</name>
    <dbReference type="NCBI Taxonomy" id="1519565"/>
    <lineage>
        <taxon>Eukaryota</taxon>
        <taxon>Sar</taxon>
        <taxon>Stramenopiles</taxon>
        <taxon>Ochrophyta</taxon>
        <taxon>Bacillariophyta</taxon>
        <taxon>Bacillariophyceae</taxon>
        <taxon>Bacillariophycidae</taxon>
        <taxon>Naviculales</taxon>
        <taxon>Naviculaceae</taxon>
        <taxon>Fistulifera</taxon>
    </lineage>
</organism>
<comment type="caution">
    <text evidence="3">The sequence shown here is derived from an EMBL/GenBank/DDBJ whole genome shotgun (WGS) entry which is preliminary data.</text>
</comment>
<dbReference type="Pfam" id="PF12796">
    <property type="entry name" value="Ank_2"/>
    <property type="match status" value="2"/>
</dbReference>
<reference evidence="3 4" key="1">
    <citation type="journal article" date="2015" name="Plant Cell">
        <title>Oil accumulation by the oleaginous diatom Fistulifera solaris as revealed by the genome and transcriptome.</title>
        <authorList>
            <person name="Tanaka T."/>
            <person name="Maeda Y."/>
            <person name="Veluchamy A."/>
            <person name="Tanaka M."/>
            <person name="Abida H."/>
            <person name="Marechal E."/>
            <person name="Bowler C."/>
            <person name="Muto M."/>
            <person name="Sunaga Y."/>
            <person name="Tanaka M."/>
            <person name="Yoshino T."/>
            <person name="Taniguchi T."/>
            <person name="Fukuda Y."/>
            <person name="Nemoto M."/>
            <person name="Matsumoto M."/>
            <person name="Wong P.S."/>
            <person name="Aburatani S."/>
            <person name="Fujibuchi W."/>
        </authorList>
    </citation>
    <scope>NUCLEOTIDE SEQUENCE [LARGE SCALE GENOMIC DNA]</scope>
    <source>
        <strain evidence="3 4">JPCC DA0580</strain>
    </source>
</reference>
<dbReference type="Proteomes" id="UP000198406">
    <property type="component" value="Unassembled WGS sequence"/>
</dbReference>
<protein>
    <submittedName>
        <fullName evidence="3">Uncharacterized protein</fullName>
    </submittedName>
</protein>
<dbReference type="InterPro" id="IPR002110">
    <property type="entry name" value="Ankyrin_rpt"/>
</dbReference>
<dbReference type="EMBL" id="BDSP01000055">
    <property type="protein sequence ID" value="GAX12752.1"/>
    <property type="molecule type" value="Genomic_DNA"/>
</dbReference>
<dbReference type="InterPro" id="IPR036770">
    <property type="entry name" value="Ankyrin_rpt-contain_sf"/>
</dbReference>
<accession>A0A1Z5JFT0</accession>
<proteinExistence type="predicted"/>
<dbReference type="GO" id="GO:0005886">
    <property type="term" value="C:plasma membrane"/>
    <property type="evidence" value="ECO:0007669"/>
    <property type="project" value="TreeGrafter"/>
</dbReference>
<dbReference type="Gene3D" id="1.25.40.20">
    <property type="entry name" value="Ankyrin repeat-containing domain"/>
    <property type="match status" value="3"/>
</dbReference>
<evidence type="ECO:0000313" key="4">
    <source>
        <dbReference type="Proteomes" id="UP000198406"/>
    </source>
</evidence>
<evidence type="ECO:0000313" key="3">
    <source>
        <dbReference type="EMBL" id="GAX12752.1"/>
    </source>
</evidence>
<evidence type="ECO:0000256" key="2">
    <source>
        <dbReference type="ARBA" id="ARBA00023043"/>
    </source>
</evidence>
<keyword evidence="2" id="KW-0040">ANK repeat</keyword>
<dbReference type="InParanoid" id="A0A1Z5JFT0"/>
<dbReference type="PANTHER" id="PTHR24186">
    <property type="entry name" value="PROTEIN PHOSPHATASE 1 REGULATORY SUBUNIT"/>
    <property type="match status" value="1"/>
</dbReference>
<keyword evidence="4" id="KW-1185">Reference proteome</keyword>
<name>A0A1Z5JFT0_FISSO</name>